<gene>
    <name evidence="1" type="ORF">MED297_12035</name>
</gene>
<evidence type="ECO:0000313" key="2">
    <source>
        <dbReference type="Proteomes" id="UP000005953"/>
    </source>
</evidence>
<sequence length="47" mass="5341">MRIKRIFISPVNTFFAKSLIFLIKTSIYGCALAVQATFLDIDSARFI</sequence>
<dbReference type="Proteomes" id="UP000005953">
    <property type="component" value="Unassembled WGS sequence"/>
</dbReference>
<name>A4BBD2_9GAMM</name>
<proteinExistence type="predicted"/>
<keyword evidence="2" id="KW-1185">Reference proteome</keyword>
<accession>A4BBD2</accession>
<dbReference type="AlphaFoldDB" id="A4BBD2"/>
<reference evidence="1 2" key="1">
    <citation type="submission" date="2006-02" db="EMBL/GenBank/DDBJ databases">
        <authorList>
            <person name="Pinhassi J."/>
            <person name="Pedros-Alio C."/>
            <person name="Ferriera S."/>
            <person name="Johnson J."/>
            <person name="Kravitz S."/>
            <person name="Halpern A."/>
            <person name="Remington K."/>
            <person name="Beeson K."/>
            <person name="Tran B."/>
            <person name="Rogers Y.-H."/>
            <person name="Friedman R."/>
            <person name="Venter J.C."/>
        </authorList>
    </citation>
    <scope>NUCLEOTIDE SEQUENCE [LARGE SCALE GENOMIC DNA]</scope>
    <source>
        <strain evidence="1 2">MED297</strain>
    </source>
</reference>
<organism evidence="1 2">
    <name type="scientific">Reinekea blandensis MED297</name>
    <dbReference type="NCBI Taxonomy" id="314283"/>
    <lineage>
        <taxon>Bacteria</taxon>
        <taxon>Pseudomonadati</taxon>
        <taxon>Pseudomonadota</taxon>
        <taxon>Gammaproteobacteria</taxon>
        <taxon>Oceanospirillales</taxon>
        <taxon>Saccharospirillaceae</taxon>
        <taxon>Reinekea</taxon>
    </lineage>
</organism>
<comment type="caution">
    <text evidence="1">The sequence shown here is derived from an EMBL/GenBank/DDBJ whole genome shotgun (WGS) entry which is preliminary data.</text>
</comment>
<dbReference type="EMBL" id="AAOE01000003">
    <property type="protein sequence ID" value="EAR10745.1"/>
    <property type="molecule type" value="Genomic_DNA"/>
</dbReference>
<dbReference type="HOGENOM" id="CLU_3172436_0_0_6"/>
<protein>
    <submittedName>
        <fullName evidence="1">Uncharacterized protein</fullName>
    </submittedName>
</protein>
<evidence type="ECO:0000313" key="1">
    <source>
        <dbReference type="EMBL" id="EAR10745.1"/>
    </source>
</evidence>